<dbReference type="AlphaFoldDB" id="J9CRP5"/>
<proteinExistence type="predicted"/>
<protein>
    <submittedName>
        <fullName evidence="1">Uncharacterized protein</fullName>
    </submittedName>
</protein>
<dbReference type="EMBL" id="AMCI01002386">
    <property type="protein sequence ID" value="EJX02861.1"/>
    <property type="molecule type" value="Genomic_DNA"/>
</dbReference>
<gene>
    <name evidence="1" type="ORF">EVA_09035</name>
</gene>
<evidence type="ECO:0000313" key="1">
    <source>
        <dbReference type="EMBL" id="EJX02861.1"/>
    </source>
</evidence>
<organism evidence="1">
    <name type="scientific">gut metagenome</name>
    <dbReference type="NCBI Taxonomy" id="749906"/>
    <lineage>
        <taxon>unclassified sequences</taxon>
        <taxon>metagenomes</taxon>
        <taxon>organismal metagenomes</taxon>
    </lineage>
</organism>
<reference evidence="1" key="1">
    <citation type="journal article" date="2012" name="PLoS ONE">
        <title>Gene sets for utilization of primary and secondary nutrition supplies in the distal gut of endangered iberian lynx.</title>
        <authorList>
            <person name="Alcaide M."/>
            <person name="Messina E."/>
            <person name="Richter M."/>
            <person name="Bargiela R."/>
            <person name="Peplies J."/>
            <person name="Huws S.A."/>
            <person name="Newbold C.J."/>
            <person name="Golyshin P.N."/>
            <person name="Simon M.A."/>
            <person name="Lopez G."/>
            <person name="Yakimov M.M."/>
            <person name="Ferrer M."/>
        </authorList>
    </citation>
    <scope>NUCLEOTIDE SEQUENCE</scope>
</reference>
<accession>J9CRP5</accession>
<name>J9CRP5_9ZZZZ</name>
<comment type="caution">
    <text evidence="1">The sequence shown here is derived from an EMBL/GenBank/DDBJ whole genome shotgun (WGS) entry which is preliminary data.</text>
</comment>
<sequence>MMGPNGTVLKGNFTQEYQQTTLPTTNVAVPAWAQGPLTSATSVIFASFCLQSV</sequence>